<dbReference type="Pfam" id="PF05383">
    <property type="entry name" value="La"/>
    <property type="match status" value="1"/>
</dbReference>
<keyword evidence="1 2" id="KW-0694">RNA-binding</keyword>
<evidence type="ECO:0000313" key="5">
    <source>
        <dbReference type="EMBL" id="KAK4258753.1"/>
    </source>
</evidence>
<sequence>MSHIPFIRPLQPWRRIDQYAMSMSVQPLRRTDVYPKLLQLYLDLKNDPCPGIDESQPPFSSKGGVTDNAETDISLLTYKNHEDSDVYIETVTDQSASYHGSTESNNLSLKHNTQEPSFKSGQDRYLWGQDWLMPPSLYCKYMERNLYMPLEVDSATSLSSPEPSYGEVNGVDPHLLEIVEQIEYYLSFDNLIYDVKFQDYMNYYEGWVPLPFVASLPKVRELTLNVKVIEEALQTLSFQIEIKDGAKLIRHRDSWQRWKPYAAMN</sequence>
<evidence type="ECO:0000256" key="1">
    <source>
        <dbReference type="ARBA" id="ARBA00022884"/>
    </source>
</evidence>
<comment type="caution">
    <text evidence="5">The sequence shown here is derived from an EMBL/GenBank/DDBJ whole genome shotgun (WGS) entry which is preliminary data.</text>
</comment>
<proteinExistence type="predicted"/>
<dbReference type="SMART" id="SM00715">
    <property type="entry name" value="LA"/>
    <property type="match status" value="1"/>
</dbReference>
<dbReference type="Proteomes" id="UP001293593">
    <property type="component" value="Unassembled WGS sequence"/>
</dbReference>
<dbReference type="InterPro" id="IPR045180">
    <property type="entry name" value="La_dom_prot"/>
</dbReference>
<dbReference type="GO" id="GO:0005737">
    <property type="term" value="C:cytoplasm"/>
    <property type="evidence" value="ECO:0007669"/>
    <property type="project" value="UniProtKB-ARBA"/>
</dbReference>
<evidence type="ECO:0000256" key="3">
    <source>
        <dbReference type="SAM" id="MobiDB-lite"/>
    </source>
</evidence>
<dbReference type="InterPro" id="IPR006630">
    <property type="entry name" value="La_HTH"/>
</dbReference>
<feature type="region of interest" description="Disordered" evidence="3">
    <location>
        <begin position="95"/>
        <end position="119"/>
    </location>
</feature>
<dbReference type="CDD" id="cd07323">
    <property type="entry name" value="LAM"/>
    <property type="match status" value="1"/>
</dbReference>
<name>A0AAE1IWG6_9FABA</name>
<dbReference type="PANTHER" id="PTHR22792">
    <property type="entry name" value="LUPUS LA PROTEIN-RELATED"/>
    <property type="match status" value="1"/>
</dbReference>
<dbReference type="AlphaFoldDB" id="A0AAE1IWG6"/>
<dbReference type="GO" id="GO:0003723">
    <property type="term" value="F:RNA binding"/>
    <property type="evidence" value="ECO:0007669"/>
    <property type="project" value="UniProtKB-UniRule"/>
</dbReference>
<reference evidence="5" key="1">
    <citation type="submission" date="2023-10" db="EMBL/GenBank/DDBJ databases">
        <title>Chromosome-level genome of the transformable northern wattle, Acacia crassicarpa.</title>
        <authorList>
            <person name="Massaro I."/>
            <person name="Sinha N.R."/>
            <person name="Poethig S."/>
            <person name="Leichty A.R."/>
        </authorList>
    </citation>
    <scope>NUCLEOTIDE SEQUENCE</scope>
    <source>
        <strain evidence="5">Acra3RX</strain>
        <tissue evidence="5">Leaf</tissue>
    </source>
</reference>
<accession>A0AAE1IWG6</accession>
<evidence type="ECO:0000313" key="6">
    <source>
        <dbReference type="Proteomes" id="UP001293593"/>
    </source>
</evidence>
<dbReference type="EMBL" id="JAWXYG010000011">
    <property type="protein sequence ID" value="KAK4258753.1"/>
    <property type="molecule type" value="Genomic_DNA"/>
</dbReference>
<dbReference type="PROSITE" id="PS50961">
    <property type="entry name" value="HTH_LA"/>
    <property type="match status" value="1"/>
</dbReference>
<dbReference type="SUPFAM" id="SSF46785">
    <property type="entry name" value="Winged helix' DNA-binding domain"/>
    <property type="match status" value="1"/>
</dbReference>
<organism evidence="5 6">
    <name type="scientific">Acacia crassicarpa</name>
    <name type="common">northern wattle</name>
    <dbReference type="NCBI Taxonomy" id="499986"/>
    <lineage>
        <taxon>Eukaryota</taxon>
        <taxon>Viridiplantae</taxon>
        <taxon>Streptophyta</taxon>
        <taxon>Embryophyta</taxon>
        <taxon>Tracheophyta</taxon>
        <taxon>Spermatophyta</taxon>
        <taxon>Magnoliopsida</taxon>
        <taxon>eudicotyledons</taxon>
        <taxon>Gunneridae</taxon>
        <taxon>Pentapetalae</taxon>
        <taxon>rosids</taxon>
        <taxon>fabids</taxon>
        <taxon>Fabales</taxon>
        <taxon>Fabaceae</taxon>
        <taxon>Caesalpinioideae</taxon>
        <taxon>mimosoid clade</taxon>
        <taxon>Acacieae</taxon>
        <taxon>Acacia</taxon>
    </lineage>
</organism>
<feature type="domain" description="HTH La-type RNA-binding" evidence="4">
    <location>
        <begin position="168"/>
        <end position="261"/>
    </location>
</feature>
<evidence type="ECO:0000256" key="2">
    <source>
        <dbReference type="PROSITE-ProRule" id="PRU00332"/>
    </source>
</evidence>
<gene>
    <name evidence="5" type="ORF">QN277_005165</name>
</gene>
<protein>
    <recommendedName>
        <fullName evidence="4">HTH La-type RNA-binding domain-containing protein</fullName>
    </recommendedName>
</protein>
<evidence type="ECO:0000259" key="4">
    <source>
        <dbReference type="PROSITE" id="PS50961"/>
    </source>
</evidence>
<dbReference type="PANTHER" id="PTHR22792:SF132">
    <property type="entry name" value="LA-RELATED PROTEIN 1"/>
    <property type="match status" value="1"/>
</dbReference>
<keyword evidence="6" id="KW-1185">Reference proteome</keyword>
<dbReference type="Gene3D" id="1.10.10.10">
    <property type="entry name" value="Winged helix-like DNA-binding domain superfamily/Winged helix DNA-binding domain"/>
    <property type="match status" value="1"/>
</dbReference>
<dbReference type="InterPro" id="IPR036388">
    <property type="entry name" value="WH-like_DNA-bd_sf"/>
</dbReference>
<dbReference type="InterPro" id="IPR036390">
    <property type="entry name" value="WH_DNA-bd_sf"/>
</dbReference>